<dbReference type="AlphaFoldDB" id="A0A1D2VMR0"/>
<evidence type="ECO:0000313" key="1">
    <source>
        <dbReference type="EMBL" id="ODV62890.1"/>
    </source>
</evidence>
<protein>
    <submittedName>
        <fullName evidence="1">Uncharacterized protein</fullName>
    </submittedName>
</protein>
<dbReference type="RefSeq" id="XP_020049197.1">
    <property type="nucleotide sequence ID" value="XM_020194391.1"/>
</dbReference>
<proteinExistence type="predicted"/>
<organism evidence="1 2">
    <name type="scientific">Ascoidea rubescens DSM 1968</name>
    <dbReference type="NCBI Taxonomy" id="1344418"/>
    <lineage>
        <taxon>Eukaryota</taxon>
        <taxon>Fungi</taxon>
        <taxon>Dikarya</taxon>
        <taxon>Ascomycota</taxon>
        <taxon>Saccharomycotina</taxon>
        <taxon>Saccharomycetes</taxon>
        <taxon>Ascoideaceae</taxon>
        <taxon>Ascoidea</taxon>
    </lineage>
</organism>
<dbReference type="Proteomes" id="UP000095038">
    <property type="component" value="Unassembled WGS sequence"/>
</dbReference>
<name>A0A1D2VMR0_9ASCO</name>
<dbReference type="InParanoid" id="A0A1D2VMR0"/>
<reference evidence="2" key="1">
    <citation type="submission" date="2016-05" db="EMBL/GenBank/DDBJ databases">
        <title>Comparative genomics of biotechnologically important yeasts.</title>
        <authorList>
            <consortium name="DOE Joint Genome Institute"/>
            <person name="Riley R."/>
            <person name="Haridas S."/>
            <person name="Wolfe K.H."/>
            <person name="Lopes M.R."/>
            <person name="Hittinger C.T."/>
            <person name="Goker M."/>
            <person name="Salamov A."/>
            <person name="Wisecaver J."/>
            <person name="Long T.M."/>
            <person name="Aerts A.L."/>
            <person name="Barry K."/>
            <person name="Choi C."/>
            <person name="Clum A."/>
            <person name="Coughlan A.Y."/>
            <person name="Deshpande S."/>
            <person name="Douglass A.P."/>
            <person name="Hanson S.J."/>
            <person name="Klenk H.-P."/>
            <person name="Labutti K."/>
            <person name="Lapidus A."/>
            <person name="Lindquist E."/>
            <person name="Lipzen A."/>
            <person name="Meier-Kolthoff J.P."/>
            <person name="Ohm R.A."/>
            <person name="Otillar R.P."/>
            <person name="Pangilinan J."/>
            <person name="Peng Y."/>
            <person name="Rokas A."/>
            <person name="Rosa C.A."/>
            <person name="Scheuner C."/>
            <person name="Sibirny A.A."/>
            <person name="Slot J.C."/>
            <person name="Stielow J.B."/>
            <person name="Sun H."/>
            <person name="Kurtzman C.P."/>
            <person name="Blackwell M."/>
            <person name="Grigoriev I.V."/>
            <person name="Jeffries T.W."/>
        </authorList>
    </citation>
    <scope>NUCLEOTIDE SEQUENCE [LARGE SCALE GENOMIC DNA]</scope>
    <source>
        <strain evidence="2">DSM 1968</strain>
    </source>
</reference>
<sequence>MNTLRVSSIATAARCYIKFSDVVKVASLIPQHLVQKKAANDIKRVGEKFKYSYTH</sequence>
<dbReference type="EMBL" id="KV454476">
    <property type="protein sequence ID" value="ODV62890.1"/>
    <property type="molecule type" value="Genomic_DNA"/>
</dbReference>
<accession>A0A1D2VMR0</accession>
<keyword evidence="2" id="KW-1185">Reference proteome</keyword>
<gene>
    <name evidence="1" type="ORF">ASCRUDRAFT_79516</name>
</gene>
<dbReference type="GeneID" id="30968027"/>
<evidence type="ECO:0000313" key="2">
    <source>
        <dbReference type="Proteomes" id="UP000095038"/>
    </source>
</evidence>